<gene>
    <name evidence="1" type="ORF">IFM46972_11364</name>
</gene>
<keyword evidence="1" id="KW-0378">Hydrolase</keyword>
<accession>A0A8H3SGX3</accession>
<dbReference type="AlphaFoldDB" id="A0A8H3SGX3"/>
<dbReference type="Gene3D" id="3.20.20.140">
    <property type="entry name" value="Metal-dependent hydrolases"/>
    <property type="match status" value="1"/>
</dbReference>
<protein>
    <submittedName>
        <fullName evidence="1">Amidohydrolase family protein</fullName>
    </submittedName>
</protein>
<evidence type="ECO:0000313" key="2">
    <source>
        <dbReference type="Proteomes" id="UP000465221"/>
    </source>
</evidence>
<dbReference type="SUPFAM" id="SSF51556">
    <property type="entry name" value="Metallo-dependent hydrolases"/>
    <property type="match status" value="1"/>
</dbReference>
<comment type="caution">
    <text evidence="1">The sequence shown here is derived from an EMBL/GenBank/DDBJ whole genome shotgun (WGS) entry which is preliminary data.</text>
</comment>
<dbReference type="Proteomes" id="UP000465221">
    <property type="component" value="Unassembled WGS sequence"/>
</dbReference>
<sequence>MEVTIFRKITLKGAKSKSPAASYINTVDRERSLRRIYNINNERLRLSDAHRIECTVVLLTSPGIPALETSCVTEAHNWIHEQIKGYPAKLGTFAALAMHDLV</sequence>
<dbReference type="EMBL" id="BLKC01000213">
    <property type="protein sequence ID" value="GFF59360.1"/>
    <property type="molecule type" value="Genomic_DNA"/>
</dbReference>
<proteinExistence type="predicted"/>
<dbReference type="InterPro" id="IPR032466">
    <property type="entry name" value="Metal_Hydrolase"/>
</dbReference>
<reference evidence="1 2" key="1">
    <citation type="submission" date="2020-01" db="EMBL/GenBank/DDBJ databases">
        <title>Draft genome sequence of Aspergillus udagawae IFM 46972.</title>
        <authorList>
            <person name="Takahashi H."/>
            <person name="Yaguchi T."/>
        </authorList>
    </citation>
    <scope>NUCLEOTIDE SEQUENCE [LARGE SCALE GENOMIC DNA]</scope>
    <source>
        <strain evidence="1 2">IFM 46972</strain>
    </source>
</reference>
<evidence type="ECO:0000313" key="1">
    <source>
        <dbReference type="EMBL" id="GFF59360.1"/>
    </source>
</evidence>
<organism evidence="1 2">
    <name type="scientific">Aspergillus udagawae</name>
    <dbReference type="NCBI Taxonomy" id="91492"/>
    <lineage>
        <taxon>Eukaryota</taxon>
        <taxon>Fungi</taxon>
        <taxon>Dikarya</taxon>
        <taxon>Ascomycota</taxon>
        <taxon>Pezizomycotina</taxon>
        <taxon>Eurotiomycetes</taxon>
        <taxon>Eurotiomycetidae</taxon>
        <taxon>Eurotiales</taxon>
        <taxon>Aspergillaceae</taxon>
        <taxon>Aspergillus</taxon>
        <taxon>Aspergillus subgen. Fumigati</taxon>
    </lineage>
</organism>
<name>A0A8H3SGX3_9EURO</name>
<dbReference type="GO" id="GO:0016787">
    <property type="term" value="F:hydrolase activity"/>
    <property type="evidence" value="ECO:0007669"/>
    <property type="project" value="UniProtKB-KW"/>
</dbReference>